<evidence type="ECO:0000313" key="1">
    <source>
        <dbReference type="EMBL" id="GAH00749.1"/>
    </source>
</evidence>
<comment type="caution">
    <text evidence="1">The sequence shown here is derived from an EMBL/GenBank/DDBJ whole genome shotgun (WGS) entry which is preliminary data.</text>
</comment>
<feature type="non-terminal residue" evidence="1">
    <location>
        <position position="268"/>
    </location>
</feature>
<protein>
    <submittedName>
        <fullName evidence="1">Uncharacterized protein</fullName>
    </submittedName>
</protein>
<dbReference type="AlphaFoldDB" id="X1D6M5"/>
<feature type="non-terminal residue" evidence="1">
    <location>
        <position position="1"/>
    </location>
</feature>
<sequence length="268" mass="26554">GVGTATPITQLDVDGSTRLTGSATSVLTGTIDPDGDTSVTGVGTLFQSELVVGDRITVTGETRTVTAIASDTALTVATAFSDNANDTDPDRLPALLTVLDSSDNLGLVVSDQGYLGVGTASPSEVLSIEGPDGVKIRIDGPNSPGGTQGIQFGHGISSGASGYIGSITTAGGGLGTLVFSTSDDGSGERLRITDTGLIGIATTSPVTTLDVDGSTRLTGSATSVLTGTIDPDGDTSVTGVGTLFQSELVVGDRITVTGETRTVTAIAS</sequence>
<reference evidence="1" key="1">
    <citation type="journal article" date="2014" name="Front. Microbiol.">
        <title>High frequency of phylogenetically diverse reductive dehalogenase-homologous genes in deep subseafloor sedimentary metagenomes.</title>
        <authorList>
            <person name="Kawai M."/>
            <person name="Futagami T."/>
            <person name="Toyoda A."/>
            <person name="Takaki Y."/>
            <person name="Nishi S."/>
            <person name="Hori S."/>
            <person name="Arai W."/>
            <person name="Tsubouchi T."/>
            <person name="Morono Y."/>
            <person name="Uchiyama I."/>
            <person name="Ito T."/>
            <person name="Fujiyama A."/>
            <person name="Inagaki F."/>
            <person name="Takami H."/>
        </authorList>
    </citation>
    <scope>NUCLEOTIDE SEQUENCE</scope>
    <source>
        <strain evidence="1">Expedition CK06-06</strain>
    </source>
</reference>
<proteinExistence type="predicted"/>
<gene>
    <name evidence="1" type="ORF">S01H4_51595</name>
</gene>
<dbReference type="EMBL" id="BART01029398">
    <property type="protein sequence ID" value="GAH00749.1"/>
    <property type="molecule type" value="Genomic_DNA"/>
</dbReference>
<accession>X1D6M5</accession>
<name>X1D6M5_9ZZZZ</name>
<organism evidence="1">
    <name type="scientific">marine sediment metagenome</name>
    <dbReference type="NCBI Taxonomy" id="412755"/>
    <lineage>
        <taxon>unclassified sequences</taxon>
        <taxon>metagenomes</taxon>
        <taxon>ecological metagenomes</taxon>
    </lineage>
</organism>